<keyword evidence="6 8" id="KW-1133">Transmembrane helix</keyword>
<evidence type="ECO:0000256" key="8">
    <source>
        <dbReference type="RuleBase" id="RU362101"/>
    </source>
</evidence>
<feature type="transmembrane region" description="Helical" evidence="8">
    <location>
        <begin position="327"/>
        <end position="347"/>
    </location>
</feature>
<feature type="transmembrane region" description="Helical" evidence="8">
    <location>
        <begin position="207"/>
        <end position="234"/>
    </location>
</feature>
<dbReference type="NCBIfam" id="TIGR00802">
    <property type="entry name" value="nico"/>
    <property type="match status" value="1"/>
</dbReference>
<keyword evidence="4" id="KW-0533">Nickel</keyword>
<dbReference type="InterPro" id="IPR004688">
    <property type="entry name" value="Ni/Co_transpt"/>
</dbReference>
<name>A0A941EK34_9ACTN</name>
<keyword evidence="5 8" id="KW-0812">Transmembrane</keyword>
<organism evidence="9 10">
    <name type="scientific">Actinospica durhamensis</name>
    <dbReference type="NCBI Taxonomy" id="1508375"/>
    <lineage>
        <taxon>Bacteria</taxon>
        <taxon>Bacillati</taxon>
        <taxon>Actinomycetota</taxon>
        <taxon>Actinomycetes</taxon>
        <taxon>Catenulisporales</taxon>
        <taxon>Actinospicaceae</taxon>
        <taxon>Actinospica</taxon>
    </lineage>
</organism>
<evidence type="ECO:0000256" key="7">
    <source>
        <dbReference type="ARBA" id="ARBA00023136"/>
    </source>
</evidence>
<keyword evidence="7 8" id="KW-0472">Membrane</keyword>
<dbReference type="Pfam" id="PF03824">
    <property type="entry name" value="NicO"/>
    <property type="match status" value="1"/>
</dbReference>
<evidence type="ECO:0000256" key="3">
    <source>
        <dbReference type="ARBA" id="ARBA00022448"/>
    </source>
</evidence>
<feature type="transmembrane region" description="Helical" evidence="8">
    <location>
        <begin position="53"/>
        <end position="71"/>
    </location>
</feature>
<reference evidence="9" key="1">
    <citation type="submission" date="2021-04" db="EMBL/GenBank/DDBJ databases">
        <title>Genome based classification of Actinospica acidithermotolerans sp. nov., an actinobacterium isolated from an Indonesian hot spring.</title>
        <authorList>
            <person name="Kusuma A.B."/>
            <person name="Putra K.E."/>
            <person name="Nafisah S."/>
            <person name="Loh J."/>
            <person name="Nouioui I."/>
            <person name="Goodfellow M."/>
        </authorList>
    </citation>
    <scope>NUCLEOTIDE SEQUENCE</scope>
    <source>
        <strain evidence="9">CSCA 57</strain>
    </source>
</reference>
<accession>A0A941EK34</accession>
<evidence type="ECO:0000313" key="10">
    <source>
        <dbReference type="Proteomes" id="UP000675781"/>
    </source>
</evidence>
<dbReference type="GO" id="GO:0012505">
    <property type="term" value="C:endomembrane system"/>
    <property type="evidence" value="ECO:0007669"/>
    <property type="project" value="UniProtKB-SubCell"/>
</dbReference>
<dbReference type="GO" id="GO:0015099">
    <property type="term" value="F:nickel cation transmembrane transporter activity"/>
    <property type="evidence" value="ECO:0007669"/>
    <property type="project" value="UniProtKB-UniRule"/>
</dbReference>
<comment type="caution">
    <text evidence="9">The sequence shown here is derived from an EMBL/GenBank/DDBJ whole genome shotgun (WGS) entry which is preliminary data.</text>
</comment>
<sequence>MPDQAMGRIARLRAMLTPREWRRMLLMFGIIALLHVIGFGIFAVAVVPEHYKGLGIGVAVLAYTLGMRHAFDADHISAIDNTTRKLMHEGQRPLSVGFFFSLGHSTIVMAIGIGIVFAERAVYSAVANPNSRLEQFGGVFGTSVSATFLFLIAALNLVILAGIMKVWRSMRRGEYDEEALDAQLAQRGLMNRFFGRWMRTIRKPWQIYPVGVVFGLGFDTATEVALLATTALLASQHVPWYAIMALPVLFTAGMTLFDTIDGCFMNLAYGWAFLNPVRKVYYNLTITGLSVGICLFIGSIEALGLLGQELHLSGSFWNAVSGFDINRAGFVIVGLFVVTWLAAMAVWRFGRIEEKWGSALRDAP</sequence>
<comment type="subcellular location">
    <subcellularLocation>
        <location evidence="8">Cell membrane</location>
        <topology evidence="8">Multi-pass membrane protein</topology>
    </subcellularLocation>
    <subcellularLocation>
        <location evidence="1">Endomembrane system</location>
        <topology evidence="1">Multi-pass membrane protein</topology>
    </subcellularLocation>
</comment>
<evidence type="ECO:0000313" key="9">
    <source>
        <dbReference type="EMBL" id="MBR7832270.1"/>
    </source>
</evidence>
<dbReference type="AlphaFoldDB" id="A0A941EK34"/>
<evidence type="ECO:0000256" key="4">
    <source>
        <dbReference type="ARBA" id="ARBA00022596"/>
    </source>
</evidence>
<dbReference type="PANTHER" id="PTHR31611">
    <property type="entry name" value="HIGH-AFFINITY NICKEL TRANSPORT PROTEIN NIC1"/>
    <property type="match status" value="1"/>
</dbReference>
<evidence type="ECO:0000256" key="1">
    <source>
        <dbReference type="ARBA" id="ARBA00004127"/>
    </source>
</evidence>
<feature type="transmembrane region" description="Helical" evidence="8">
    <location>
        <begin position="138"/>
        <end position="163"/>
    </location>
</feature>
<gene>
    <name evidence="9" type="ORF">KDL01_03310</name>
</gene>
<keyword evidence="3 8" id="KW-0813">Transport</keyword>
<evidence type="ECO:0000256" key="2">
    <source>
        <dbReference type="ARBA" id="ARBA00010892"/>
    </source>
</evidence>
<comment type="similarity">
    <text evidence="2 8">Belongs to the NiCoT transporter (TC 2.A.52) family.</text>
</comment>
<dbReference type="EMBL" id="JAGSOG010000008">
    <property type="protein sequence ID" value="MBR7832270.1"/>
    <property type="molecule type" value="Genomic_DNA"/>
</dbReference>
<protein>
    <recommendedName>
        <fullName evidence="8">Nickel/cobalt efflux system</fullName>
    </recommendedName>
</protein>
<feature type="transmembrane region" description="Helical" evidence="8">
    <location>
        <begin position="281"/>
        <end position="307"/>
    </location>
</feature>
<feature type="transmembrane region" description="Helical" evidence="8">
    <location>
        <begin position="240"/>
        <end position="260"/>
    </location>
</feature>
<feature type="transmembrane region" description="Helical" evidence="8">
    <location>
        <begin position="94"/>
        <end position="118"/>
    </location>
</feature>
<keyword evidence="10" id="KW-1185">Reference proteome</keyword>
<dbReference type="GO" id="GO:0005886">
    <property type="term" value="C:plasma membrane"/>
    <property type="evidence" value="ECO:0007669"/>
    <property type="project" value="UniProtKB-SubCell"/>
</dbReference>
<dbReference type="Proteomes" id="UP000675781">
    <property type="component" value="Unassembled WGS sequence"/>
</dbReference>
<dbReference type="PANTHER" id="PTHR31611:SF0">
    <property type="entry name" value="HIGH-AFFINITY NICKEL TRANSPORT PROTEIN NIC1"/>
    <property type="match status" value="1"/>
</dbReference>
<dbReference type="InterPro" id="IPR011541">
    <property type="entry name" value="Ni/Co_transpt_high_affinity"/>
</dbReference>
<feature type="transmembrane region" description="Helical" evidence="8">
    <location>
        <begin position="21"/>
        <end position="47"/>
    </location>
</feature>
<evidence type="ECO:0000256" key="6">
    <source>
        <dbReference type="ARBA" id="ARBA00022989"/>
    </source>
</evidence>
<proteinExistence type="inferred from homology"/>
<evidence type="ECO:0000256" key="5">
    <source>
        <dbReference type="ARBA" id="ARBA00022692"/>
    </source>
</evidence>